<dbReference type="OrthoDB" id="4062651at2759"/>
<proteinExistence type="predicted"/>
<organism evidence="3 4">
    <name type="scientific">Paraphaeosphaeria sporulosa</name>
    <dbReference type="NCBI Taxonomy" id="1460663"/>
    <lineage>
        <taxon>Eukaryota</taxon>
        <taxon>Fungi</taxon>
        <taxon>Dikarya</taxon>
        <taxon>Ascomycota</taxon>
        <taxon>Pezizomycotina</taxon>
        <taxon>Dothideomycetes</taxon>
        <taxon>Pleosporomycetidae</taxon>
        <taxon>Pleosporales</taxon>
        <taxon>Massarineae</taxon>
        <taxon>Didymosphaeriaceae</taxon>
        <taxon>Paraphaeosphaeria</taxon>
    </lineage>
</organism>
<sequence>MARTMSRTSSTESVIGLNTEAMGAPETSKPSRRPLGSNLPGAPSLTSYVTARSTTSSYKTARSHFTEAGSIESSSHHRRRVDRIMYAFARSKGGAEMLERTIMHRDSNVAQKSQVPQPLLVVDSEWTEYLRERGILLDPLYELDWSGWGQHLEYKSSEETKIPLDTEKALGYSGTALVESVMCRRIRLARKTVRCSRRVTREEAIVEVEHLQRLLYSHIFRVVGTYTLRKDLAILLYPAAEYNLEQYMDHVTDTSSTYPTKPRSEYLSTFMGCLARTVRFLHESNVKHMDIKPRNILIRRKFDSIDQEWKVRTKTSIRFLTHGSFRYRLTLSGISGRLWNRTRLLECC</sequence>
<dbReference type="AlphaFoldDB" id="A0A177C3J7"/>
<dbReference type="SUPFAM" id="SSF56112">
    <property type="entry name" value="Protein kinase-like (PK-like)"/>
    <property type="match status" value="1"/>
</dbReference>
<feature type="region of interest" description="Disordered" evidence="1">
    <location>
        <begin position="1"/>
        <end position="46"/>
    </location>
</feature>
<dbReference type="InParanoid" id="A0A177C3J7"/>
<dbReference type="PROSITE" id="PS50011">
    <property type="entry name" value="PROTEIN_KINASE_DOM"/>
    <property type="match status" value="1"/>
</dbReference>
<gene>
    <name evidence="3" type="ORF">CC84DRAFT_190173</name>
</gene>
<dbReference type="GO" id="GO:0005524">
    <property type="term" value="F:ATP binding"/>
    <property type="evidence" value="ECO:0007669"/>
    <property type="project" value="InterPro"/>
</dbReference>
<evidence type="ECO:0000259" key="2">
    <source>
        <dbReference type="PROSITE" id="PS50011"/>
    </source>
</evidence>
<dbReference type="InterPro" id="IPR000719">
    <property type="entry name" value="Prot_kinase_dom"/>
</dbReference>
<dbReference type="Proteomes" id="UP000077069">
    <property type="component" value="Unassembled WGS sequence"/>
</dbReference>
<dbReference type="PROSITE" id="PS00108">
    <property type="entry name" value="PROTEIN_KINASE_ST"/>
    <property type="match status" value="1"/>
</dbReference>
<evidence type="ECO:0000256" key="1">
    <source>
        <dbReference type="SAM" id="MobiDB-lite"/>
    </source>
</evidence>
<dbReference type="EMBL" id="KV441557">
    <property type="protein sequence ID" value="OAG01358.1"/>
    <property type="molecule type" value="Genomic_DNA"/>
</dbReference>
<evidence type="ECO:0000313" key="4">
    <source>
        <dbReference type="Proteomes" id="UP000077069"/>
    </source>
</evidence>
<dbReference type="Gene3D" id="1.10.510.10">
    <property type="entry name" value="Transferase(Phosphotransferase) domain 1"/>
    <property type="match status" value="1"/>
</dbReference>
<dbReference type="STRING" id="1460663.A0A177C3J7"/>
<dbReference type="GO" id="GO:0004672">
    <property type="term" value="F:protein kinase activity"/>
    <property type="evidence" value="ECO:0007669"/>
    <property type="project" value="InterPro"/>
</dbReference>
<dbReference type="GeneID" id="28769009"/>
<accession>A0A177C3J7</accession>
<protein>
    <recommendedName>
        <fullName evidence="2">Protein kinase domain-containing protein</fullName>
    </recommendedName>
</protein>
<reference evidence="3 4" key="1">
    <citation type="submission" date="2016-05" db="EMBL/GenBank/DDBJ databases">
        <title>Comparative analysis of secretome profiles of manganese(II)-oxidizing ascomycete fungi.</title>
        <authorList>
            <consortium name="DOE Joint Genome Institute"/>
            <person name="Zeiner C.A."/>
            <person name="Purvine S.O."/>
            <person name="Zink E.M."/>
            <person name="Wu S."/>
            <person name="Pasa-Tolic L."/>
            <person name="Chaput D.L."/>
            <person name="Haridas S."/>
            <person name="Grigoriev I.V."/>
            <person name="Santelli C.M."/>
            <person name="Hansel C.M."/>
        </authorList>
    </citation>
    <scope>NUCLEOTIDE SEQUENCE [LARGE SCALE GENOMIC DNA]</scope>
    <source>
        <strain evidence="3 4">AP3s5-JAC2a</strain>
    </source>
</reference>
<feature type="domain" description="Protein kinase" evidence="2">
    <location>
        <begin position="164"/>
        <end position="348"/>
    </location>
</feature>
<dbReference type="RefSeq" id="XP_018031723.1">
    <property type="nucleotide sequence ID" value="XM_018185523.1"/>
</dbReference>
<name>A0A177C3J7_9PLEO</name>
<evidence type="ECO:0000313" key="3">
    <source>
        <dbReference type="EMBL" id="OAG01358.1"/>
    </source>
</evidence>
<feature type="compositionally biased region" description="Polar residues" evidence="1">
    <location>
        <begin position="1"/>
        <end position="13"/>
    </location>
</feature>
<dbReference type="InterPro" id="IPR011009">
    <property type="entry name" value="Kinase-like_dom_sf"/>
</dbReference>
<dbReference type="Pfam" id="PF00069">
    <property type="entry name" value="Pkinase"/>
    <property type="match status" value="1"/>
</dbReference>
<keyword evidence="4" id="KW-1185">Reference proteome</keyword>
<dbReference type="InterPro" id="IPR008271">
    <property type="entry name" value="Ser/Thr_kinase_AS"/>
</dbReference>